<proteinExistence type="predicted"/>
<reference evidence="1 2" key="1">
    <citation type="submission" date="2016-10" db="EMBL/GenBank/DDBJ databases">
        <authorList>
            <person name="de Groot N.N."/>
        </authorList>
    </citation>
    <scope>NUCLEOTIDE SEQUENCE [LARGE SCALE GENOMIC DNA]</scope>
    <source>
        <strain evidence="1 2">DSM 19033</strain>
    </source>
</reference>
<dbReference type="OrthoDB" id="361945at2"/>
<name>A0A1H3YJB0_9SPHI</name>
<dbReference type="Proteomes" id="UP000198850">
    <property type="component" value="Unassembled WGS sequence"/>
</dbReference>
<protein>
    <submittedName>
        <fullName evidence="1">Uncharacterized protein</fullName>
    </submittedName>
</protein>
<keyword evidence="2" id="KW-1185">Reference proteome</keyword>
<accession>A0A1H3YJB0</accession>
<evidence type="ECO:0000313" key="2">
    <source>
        <dbReference type="Proteomes" id="UP000198850"/>
    </source>
</evidence>
<evidence type="ECO:0000313" key="1">
    <source>
        <dbReference type="EMBL" id="SEA11281.1"/>
    </source>
</evidence>
<sequence>MISTKELQLLPGSMALRNTCKAMAVLDAILCQDWIYRYYSYNSEWSEDEEFFEMRNGEGDQLLILFKDEGTVINGYFAAAEQGDKMQLTNQLPEVFHEFIFGEPVNSAGTTFCVWKHGDQDWATGIPAQSDDHSEELLSPLDANPATYVKWATEYFKGSYKDGGLPLDTVTSIYNQQPLGREMVLTLVDQLEDWEQLTEDLKEISYPYHINS</sequence>
<gene>
    <name evidence="1" type="ORF">SAMN05443550_10228</name>
</gene>
<dbReference type="EMBL" id="FNRA01000002">
    <property type="protein sequence ID" value="SEA11281.1"/>
    <property type="molecule type" value="Genomic_DNA"/>
</dbReference>
<dbReference type="STRING" id="425514.SAMN05443550_10228"/>
<dbReference type="RefSeq" id="WP_090555223.1">
    <property type="nucleotide sequence ID" value="NZ_FNRA01000002.1"/>
</dbReference>
<organism evidence="1 2">
    <name type="scientific">Pedobacter hartonius</name>
    <dbReference type="NCBI Taxonomy" id="425514"/>
    <lineage>
        <taxon>Bacteria</taxon>
        <taxon>Pseudomonadati</taxon>
        <taxon>Bacteroidota</taxon>
        <taxon>Sphingobacteriia</taxon>
        <taxon>Sphingobacteriales</taxon>
        <taxon>Sphingobacteriaceae</taxon>
        <taxon>Pedobacter</taxon>
    </lineage>
</organism>
<dbReference type="AlphaFoldDB" id="A0A1H3YJB0"/>